<dbReference type="GeneID" id="8231249"/>
<dbReference type="KEGG" id="phu:Phum_PHUM071410"/>
<evidence type="ECO:0000256" key="1">
    <source>
        <dbReference type="SAM" id="Coils"/>
    </source>
</evidence>
<dbReference type="Proteomes" id="UP000009046">
    <property type="component" value="Unassembled WGS sequence"/>
</dbReference>
<dbReference type="VEuPathDB" id="VectorBase:PHUM071410"/>
<evidence type="ECO:0000313" key="2">
    <source>
        <dbReference type="EMBL" id="EEB10850.1"/>
    </source>
</evidence>
<dbReference type="HOGENOM" id="CLU_1940626_0_0_1"/>
<gene>
    <name evidence="3" type="primary">8231249</name>
    <name evidence="2" type="ORF">Phum_PHUM071410</name>
</gene>
<dbReference type="InParanoid" id="E0VBU4"/>
<reference evidence="2" key="1">
    <citation type="submission" date="2007-04" db="EMBL/GenBank/DDBJ databases">
        <title>Annotation of Pediculus humanus corporis strain USDA.</title>
        <authorList>
            <person name="Kirkness E."/>
            <person name="Hannick L."/>
            <person name="Hass B."/>
            <person name="Bruggner R."/>
            <person name="Lawson D."/>
            <person name="Bidwell S."/>
            <person name="Joardar V."/>
            <person name="Caler E."/>
            <person name="Walenz B."/>
            <person name="Inman J."/>
            <person name="Schobel S."/>
            <person name="Galinsky K."/>
            <person name="Amedeo P."/>
            <person name="Strausberg R."/>
        </authorList>
    </citation>
    <scope>NUCLEOTIDE SEQUENCE</scope>
    <source>
        <strain evidence="2">USDA</strain>
    </source>
</reference>
<dbReference type="EnsemblMetazoa" id="PHUM071410-RA">
    <property type="protein sequence ID" value="PHUM071410-PA"/>
    <property type="gene ID" value="PHUM071410"/>
</dbReference>
<dbReference type="EMBL" id="AAZO01000860">
    <property type="status" value="NOT_ANNOTATED_CDS"/>
    <property type="molecule type" value="Genomic_DNA"/>
</dbReference>
<reference evidence="3" key="3">
    <citation type="submission" date="2021-02" db="UniProtKB">
        <authorList>
            <consortium name="EnsemblMetazoa"/>
        </authorList>
    </citation>
    <scope>IDENTIFICATION</scope>
    <source>
        <strain evidence="3">USDA</strain>
    </source>
</reference>
<dbReference type="EMBL" id="DS235042">
    <property type="protein sequence ID" value="EEB10850.1"/>
    <property type="molecule type" value="Genomic_DNA"/>
</dbReference>
<accession>E0VBU4</accession>
<dbReference type="AlphaFoldDB" id="E0VBU4"/>
<organism>
    <name type="scientific">Pediculus humanus subsp. corporis</name>
    <name type="common">Body louse</name>
    <dbReference type="NCBI Taxonomy" id="121224"/>
    <lineage>
        <taxon>Eukaryota</taxon>
        <taxon>Metazoa</taxon>
        <taxon>Ecdysozoa</taxon>
        <taxon>Arthropoda</taxon>
        <taxon>Hexapoda</taxon>
        <taxon>Insecta</taxon>
        <taxon>Pterygota</taxon>
        <taxon>Neoptera</taxon>
        <taxon>Paraneoptera</taxon>
        <taxon>Psocodea</taxon>
        <taxon>Troctomorpha</taxon>
        <taxon>Phthiraptera</taxon>
        <taxon>Anoplura</taxon>
        <taxon>Pediculidae</taxon>
        <taxon>Pediculus</taxon>
    </lineage>
</organism>
<dbReference type="CTD" id="8231249"/>
<name>E0VBU4_PEDHC</name>
<keyword evidence="4" id="KW-1185">Reference proteome</keyword>
<proteinExistence type="predicted"/>
<evidence type="ECO:0000313" key="4">
    <source>
        <dbReference type="Proteomes" id="UP000009046"/>
    </source>
</evidence>
<reference evidence="2" key="2">
    <citation type="submission" date="2007-04" db="EMBL/GenBank/DDBJ databases">
        <title>The genome of the human body louse.</title>
        <authorList>
            <consortium name="The Human Body Louse Genome Consortium"/>
            <person name="Kirkness E."/>
            <person name="Walenz B."/>
            <person name="Hass B."/>
            <person name="Bruggner R."/>
            <person name="Strausberg R."/>
        </authorList>
    </citation>
    <scope>NUCLEOTIDE SEQUENCE</scope>
    <source>
        <strain evidence="2">USDA</strain>
    </source>
</reference>
<evidence type="ECO:0000313" key="3">
    <source>
        <dbReference type="EnsemblMetazoa" id="PHUM071410-PA"/>
    </source>
</evidence>
<keyword evidence="1" id="KW-0175">Coiled coil</keyword>
<feature type="coiled-coil region" evidence="1">
    <location>
        <begin position="84"/>
        <end position="111"/>
    </location>
</feature>
<dbReference type="RefSeq" id="XP_002423588.1">
    <property type="nucleotide sequence ID" value="XM_002423543.1"/>
</dbReference>
<protein>
    <submittedName>
        <fullName evidence="2 3">Uncharacterized protein</fullName>
    </submittedName>
</protein>
<sequence>MESQDKIIKIEEKYKAEIAEMKARFITEKEELTTLFLEKLKEVENYHKKMLQDLVIKSNTDLDAIQSKHEEKLSFISGIHNKEIEGLQCKIDELLTANEELKNMLTAIKEDQKFSKENIVNLLESDINNS</sequence>